<organism evidence="2 3">
    <name type="scientific">Virgibacillus byunsanensis</name>
    <dbReference type="NCBI Taxonomy" id="570945"/>
    <lineage>
        <taxon>Bacteria</taxon>
        <taxon>Bacillati</taxon>
        <taxon>Bacillota</taxon>
        <taxon>Bacilli</taxon>
        <taxon>Bacillales</taxon>
        <taxon>Bacillaceae</taxon>
        <taxon>Virgibacillus</taxon>
    </lineage>
</organism>
<keyword evidence="3" id="KW-1185">Reference proteome</keyword>
<sequence>MIKKWIVLICLLFITLIATACSSPFQDRGMPEEVTITAGDLPQEPGKDELTSTIKGNTSNDIDSIIESNFPLMDVVTGEGNQSAEIYATNVFSLSELEAVLTSAITPEEISEVKDSQQILIYPNHFVTLKVSDDDQDVMLIEVAEDEFVQKNYSPSFLQTYFAFRILDSVLGVNNWGNRRASECRTGNCYGGYTGQGYGTPGRGNSSYRGGGPGSGK</sequence>
<dbReference type="Proteomes" id="UP001597040">
    <property type="component" value="Unassembled WGS sequence"/>
</dbReference>
<gene>
    <name evidence="2" type="ORF">ACFQ3N_06870</name>
</gene>
<evidence type="ECO:0000313" key="3">
    <source>
        <dbReference type="Proteomes" id="UP001597040"/>
    </source>
</evidence>
<proteinExistence type="predicted"/>
<keyword evidence="1" id="KW-0732">Signal</keyword>
<evidence type="ECO:0000313" key="2">
    <source>
        <dbReference type="EMBL" id="MFD1038132.1"/>
    </source>
</evidence>
<comment type="caution">
    <text evidence="2">The sequence shown here is derived from an EMBL/GenBank/DDBJ whole genome shotgun (WGS) entry which is preliminary data.</text>
</comment>
<feature type="chain" id="PRO_5047226576" evidence="1">
    <location>
        <begin position="21"/>
        <end position="217"/>
    </location>
</feature>
<feature type="signal peptide" evidence="1">
    <location>
        <begin position="1"/>
        <end position="20"/>
    </location>
</feature>
<dbReference type="InterPro" id="IPR025341">
    <property type="entry name" value="DUF4247"/>
</dbReference>
<evidence type="ECO:0000256" key="1">
    <source>
        <dbReference type="SAM" id="SignalP"/>
    </source>
</evidence>
<dbReference type="RefSeq" id="WP_390360834.1">
    <property type="nucleotide sequence ID" value="NZ_JBHTKJ010000013.1"/>
</dbReference>
<dbReference type="Pfam" id="PF14042">
    <property type="entry name" value="DUF4247"/>
    <property type="match status" value="1"/>
</dbReference>
<reference evidence="3" key="1">
    <citation type="journal article" date="2019" name="Int. J. Syst. Evol. Microbiol.">
        <title>The Global Catalogue of Microorganisms (GCM) 10K type strain sequencing project: providing services to taxonomists for standard genome sequencing and annotation.</title>
        <authorList>
            <consortium name="The Broad Institute Genomics Platform"/>
            <consortium name="The Broad Institute Genome Sequencing Center for Infectious Disease"/>
            <person name="Wu L."/>
            <person name="Ma J."/>
        </authorList>
    </citation>
    <scope>NUCLEOTIDE SEQUENCE [LARGE SCALE GENOMIC DNA]</scope>
    <source>
        <strain evidence="3">CCUG 56754</strain>
    </source>
</reference>
<dbReference type="EMBL" id="JBHTKJ010000013">
    <property type="protein sequence ID" value="MFD1038132.1"/>
    <property type="molecule type" value="Genomic_DNA"/>
</dbReference>
<dbReference type="PROSITE" id="PS51257">
    <property type="entry name" value="PROKAR_LIPOPROTEIN"/>
    <property type="match status" value="1"/>
</dbReference>
<name>A0ABW3LII7_9BACI</name>
<accession>A0ABW3LII7</accession>
<protein>
    <submittedName>
        <fullName evidence="2">DUF4247 domain-containing protein</fullName>
    </submittedName>
</protein>